<dbReference type="Pfam" id="PF13289">
    <property type="entry name" value="SIR2_2"/>
    <property type="match status" value="1"/>
</dbReference>
<protein>
    <submittedName>
        <fullName evidence="1">SIR2 family protein</fullName>
    </submittedName>
</protein>
<dbReference type="Proteomes" id="UP001073227">
    <property type="component" value="Unassembled WGS sequence"/>
</dbReference>
<evidence type="ECO:0000313" key="2">
    <source>
        <dbReference type="Proteomes" id="UP001073227"/>
    </source>
</evidence>
<dbReference type="RefSeq" id="WP_267654830.1">
    <property type="nucleotide sequence ID" value="NZ_JAOVZR010000001.1"/>
</dbReference>
<name>A0ABT3ZC73_9HYPH</name>
<comment type="caution">
    <text evidence="1">The sequence shown here is derived from an EMBL/GenBank/DDBJ whole genome shotgun (WGS) entry which is preliminary data.</text>
</comment>
<gene>
    <name evidence="1" type="ORF">OEG84_16890</name>
</gene>
<evidence type="ECO:0000313" key="1">
    <source>
        <dbReference type="EMBL" id="MCY0149339.1"/>
    </source>
</evidence>
<proteinExistence type="predicted"/>
<sequence>MAYWDGKKATADNIRLYVRSQGWTQSADTKHGNEDIDIERGSARMIEEALTSALNASHLVLLTGAGSSFCARNSGEEDKQAPGMRTLWDKVISAVPSKSFDAIKRMIPKVEEIEKDKNIEKILTQCKMYAELFNSDEKSDIGIFISTAEQTIADCVDFVSQATDLDAHREIIRKIARRGARKARARIFTTNYDLCFEYAARALRFTVIDGFSHTMPQVYDRGHFAHDIVRREVGTDGPDYIENVFHLHKLHGSIDWRRNGMDLIRSKDPMDGRATLIYPRDSKYQEAFESPYLDMMSALQNEMRAPDTTLIISGFGFNDDHITRPIFAAIEANMSLRLVVCDVAFLADEELEKAEHSLSTEAAAQPKSSTYFSKLKRLCDIGDQRITLMNGRFDDLAQALPDLVAQTERERHADRIRVLHEPSGGGH</sequence>
<dbReference type="EMBL" id="JAOVZR010000001">
    <property type="protein sequence ID" value="MCY0149339.1"/>
    <property type="molecule type" value="Genomic_DNA"/>
</dbReference>
<keyword evidence="2" id="KW-1185">Reference proteome</keyword>
<reference evidence="1" key="1">
    <citation type="submission" date="2022-10" db="EMBL/GenBank/DDBJ databases">
        <title>Hoeflea sp. G2-23, isolated from marine algae.</title>
        <authorList>
            <person name="Kristyanto S."/>
            <person name="Kim J.M."/>
            <person name="Jeon C.O."/>
        </authorList>
    </citation>
    <scope>NUCLEOTIDE SEQUENCE</scope>
    <source>
        <strain evidence="1">G2-23</strain>
    </source>
</reference>
<accession>A0ABT3ZC73</accession>
<organism evidence="1 2">
    <name type="scientific">Hoeflea algicola</name>
    <dbReference type="NCBI Taxonomy" id="2983763"/>
    <lineage>
        <taxon>Bacteria</taxon>
        <taxon>Pseudomonadati</taxon>
        <taxon>Pseudomonadota</taxon>
        <taxon>Alphaproteobacteria</taxon>
        <taxon>Hyphomicrobiales</taxon>
        <taxon>Rhizobiaceae</taxon>
        <taxon>Hoeflea</taxon>
    </lineage>
</organism>